<proteinExistence type="predicted"/>
<feature type="compositionally biased region" description="Polar residues" evidence="1">
    <location>
        <begin position="338"/>
        <end position="352"/>
    </location>
</feature>
<dbReference type="EMBL" id="MU006572">
    <property type="protein sequence ID" value="KAF2747457.1"/>
    <property type="molecule type" value="Genomic_DNA"/>
</dbReference>
<protein>
    <submittedName>
        <fullName evidence="2">Uncharacterized protein</fullName>
    </submittedName>
</protein>
<feature type="compositionally biased region" description="Polar residues" evidence="1">
    <location>
        <begin position="1"/>
        <end position="15"/>
    </location>
</feature>
<feature type="region of interest" description="Disordered" evidence="1">
    <location>
        <begin position="386"/>
        <end position="419"/>
    </location>
</feature>
<name>A0A6A6VE89_9PLEO</name>
<feature type="compositionally biased region" description="Polar residues" evidence="1">
    <location>
        <begin position="391"/>
        <end position="402"/>
    </location>
</feature>
<gene>
    <name evidence="2" type="ORF">M011DRAFT_486332</name>
</gene>
<evidence type="ECO:0000313" key="2">
    <source>
        <dbReference type="EMBL" id="KAF2747457.1"/>
    </source>
</evidence>
<feature type="region of interest" description="Disordered" evidence="1">
    <location>
        <begin position="57"/>
        <end position="98"/>
    </location>
</feature>
<feature type="compositionally biased region" description="Basic and acidic residues" evidence="1">
    <location>
        <begin position="76"/>
        <end position="93"/>
    </location>
</feature>
<organism evidence="2 3">
    <name type="scientific">Sporormia fimetaria CBS 119925</name>
    <dbReference type="NCBI Taxonomy" id="1340428"/>
    <lineage>
        <taxon>Eukaryota</taxon>
        <taxon>Fungi</taxon>
        <taxon>Dikarya</taxon>
        <taxon>Ascomycota</taxon>
        <taxon>Pezizomycotina</taxon>
        <taxon>Dothideomycetes</taxon>
        <taxon>Pleosporomycetidae</taxon>
        <taxon>Pleosporales</taxon>
        <taxon>Sporormiaceae</taxon>
        <taxon>Sporormia</taxon>
    </lineage>
</organism>
<evidence type="ECO:0000256" key="1">
    <source>
        <dbReference type="SAM" id="MobiDB-lite"/>
    </source>
</evidence>
<feature type="region of interest" description="Disordered" evidence="1">
    <location>
        <begin position="327"/>
        <end position="356"/>
    </location>
</feature>
<keyword evidence="3" id="KW-1185">Reference proteome</keyword>
<sequence>MNPTSDLNHMQSMANATPEDPSRGSPSCTHVSCQQEPPKPIQLDEWEYAFFEDYVGKDWTDQDRPPPGAIVPSKDGVWKRSPDAQSPPHEHQSPKQYQKKIRAGCDFVARASSLLGDVDALKSSMEAKKRLVVEKEAALEAKQALFTEREAAFGLKEWHLAGIEAALQTKQNLVMEKEAALEAEQALFATAQADWRRLRYGSLLEEEKASLEAKAALIAEGEATVAWYGRLVAEREAVLDAREALFAAREAALEAKGALLVESEAALEVLIQDAFQTVSKDREPSSDAEAASWLAKKEADLVQAETLVLGREGALKAAEALLAEKQAGFQPQGPSCAETDSQSTIEIHTSDSPTEEKHAYLRLEKPSYAETQEQGPVDVYMSGITTEERQANLQPPESSSGETEAPKSPMEVQFSSPIDYSGIDDAQMLDLGGSQLQIPNAI</sequence>
<accession>A0A6A6VE89</accession>
<reference evidence="2" key="1">
    <citation type="journal article" date="2020" name="Stud. Mycol.">
        <title>101 Dothideomycetes genomes: a test case for predicting lifestyles and emergence of pathogens.</title>
        <authorList>
            <person name="Haridas S."/>
            <person name="Albert R."/>
            <person name="Binder M."/>
            <person name="Bloem J."/>
            <person name="Labutti K."/>
            <person name="Salamov A."/>
            <person name="Andreopoulos B."/>
            <person name="Baker S."/>
            <person name="Barry K."/>
            <person name="Bills G."/>
            <person name="Bluhm B."/>
            <person name="Cannon C."/>
            <person name="Castanera R."/>
            <person name="Culley D."/>
            <person name="Daum C."/>
            <person name="Ezra D."/>
            <person name="Gonzalez J."/>
            <person name="Henrissat B."/>
            <person name="Kuo A."/>
            <person name="Liang C."/>
            <person name="Lipzen A."/>
            <person name="Lutzoni F."/>
            <person name="Magnuson J."/>
            <person name="Mondo S."/>
            <person name="Nolan M."/>
            <person name="Ohm R."/>
            <person name="Pangilinan J."/>
            <person name="Park H.-J."/>
            <person name="Ramirez L."/>
            <person name="Alfaro M."/>
            <person name="Sun H."/>
            <person name="Tritt A."/>
            <person name="Yoshinaga Y."/>
            <person name="Zwiers L.-H."/>
            <person name="Turgeon B."/>
            <person name="Goodwin S."/>
            <person name="Spatafora J."/>
            <person name="Crous P."/>
            <person name="Grigoriev I."/>
        </authorList>
    </citation>
    <scope>NUCLEOTIDE SEQUENCE</scope>
    <source>
        <strain evidence="2">CBS 119925</strain>
    </source>
</reference>
<evidence type="ECO:0000313" key="3">
    <source>
        <dbReference type="Proteomes" id="UP000799440"/>
    </source>
</evidence>
<feature type="region of interest" description="Disordered" evidence="1">
    <location>
        <begin position="1"/>
        <end position="40"/>
    </location>
</feature>
<dbReference type="Proteomes" id="UP000799440">
    <property type="component" value="Unassembled WGS sequence"/>
</dbReference>
<feature type="compositionally biased region" description="Polar residues" evidence="1">
    <location>
        <begin position="24"/>
        <end position="35"/>
    </location>
</feature>
<dbReference type="AlphaFoldDB" id="A0A6A6VE89"/>